<evidence type="ECO:0000313" key="2">
    <source>
        <dbReference type="EMBL" id="CRL07723.1"/>
    </source>
</evidence>
<protein>
    <submittedName>
        <fullName evidence="2">CLUMA_CG020677, isoform A</fullName>
    </submittedName>
</protein>
<dbReference type="PANTHER" id="PTHR47331">
    <property type="entry name" value="PHD-TYPE DOMAIN-CONTAINING PROTEIN"/>
    <property type="match status" value="1"/>
</dbReference>
<dbReference type="OrthoDB" id="7765035at2759"/>
<dbReference type="Proteomes" id="UP000183832">
    <property type="component" value="Unassembled WGS sequence"/>
</dbReference>
<keyword evidence="3" id="KW-1185">Reference proteome</keyword>
<dbReference type="EMBL" id="CVRI01000073">
    <property type="protein sequence ID" value="CRL07723.1"/>
    <property type="molecule type" value="Genomic_DNA"/>
</dbReference>
<dbReference type="CDD" id="cd00303">
    <property type="entry name" value="retropepsin_like"/>
    <property type="match status" value="1"/>
</dbReference>
<accession>A0A1J1J5P5</accession>
<evidence type="ECO:0000313" key="3">
    <source>
        <dbReference type="Proteomes" id="UP000183832"/>
    </source>
</evidence>
<dbReference type="STRING" id="568069.A0A1J1J5P5"/>
<dbReference type="Gene3D" id="2.40.70.10">
    <property type="entry name" value="Acid Proteases"/>
    <property type="match status" value="1"/>
</dbReference>
<reference evidence="2 3" key="1">
    <citation type="submission" date="2015-04" db="EMBL/GenBank/DDBJ databases">
        <authorList>
            <person name="Syromyatnikov M.Y."/>
            <person name="Popov V.N."/>
        </authorList>
    </citation>
    <scope>NUCLEOTIDE SEQUENCE [LARGE SCALE GENOMIC DNA]</scope>
</reference>
<evidence type="ECO:0000256" key="1">
    <source>
        <dbReference type="SAM" id="MobiDB-lite"/>
    </source>
</evidence>
<dbReference type="PANTHER" id="PTHR47331:SF5">
    <property type="entry name" value="RIBONUCLEASE H"/>
    <property type="match status" value="1"/>
</dbReference>
<proteinExistence type="predicted"/>
<feature type="region of interest" description="Disordered" evidence="1">
    <location>
        <begin position="183"/>
        <end position="203"/>
    </location>
</feature>
<dbReference type="AlphaFoldDB" id="A0A1J1J5P5"/>
<name>A0A1J1J5P5_9DIPT</name>
<organism evidence="2 3">
    <name type="scientific">Clunio marinus</name>
    <dbReference type="NCBI Taxonomy" id="568069"/>
    <lineage>
        <taxon>Eukaryota</taxon>
        <taxon>Metazoa</taxon>
        <taxon>Ecdysozoa</taxon>
        <taxon>Arthropoda</taxon>
        <taxon>Hexapoda</taxon>
        <taxon>Insecta</taxon>
        <taxon>Pterygota</taxon>
        <taxon>Neoptera</taxon>
        <taxon>Endopterygota</taxon>
        <taxon>Diptera</taxon>
        <taxon>Nematocera</taxon>
        <taxon>Chironomoidea</taxon>
        <taxon>Chironomidae</taxon>
        <taxon>Clunio</taxon>
    </lineage>
</organism>
<feature type="compositionally biased region" description="Low complexity" evidence="1">
    <location>
        <begin position="292"/>
        <end position="322"/>
    </location>
</feature>
<sequence>MPDEEIHPDYKFGVLLQLLEEYNEQNVWAANNPLTEDNYDESKYRLEIVIDLTSRIKHLHREVSRIVKDPVMYRLEYSKFSTTYIQLISKWKTQIEVSKFKPKMTTESAAEMRRILDHYTTAFTALDNLKATYEDLKVHLVLRKLDDNTQKDWAKFIDNKEVSWQILVDFMTSQWRTYQKISSTSTHKKSSTKPQEVKAQSSSSSAQKVFAAAQNDDSTCLICNEKHKIYSCSKLLAADPQQRYHMIKAAGCCVNCFGFKHQRKNCPSSSRCRKCQKDHHTLLHMERAPVLTSSHSSSHENISSTNNSHSTPQTSSSLSSANDRYTAPTPPTVKIKETKQTMTAVTAHSNVRKTVLLSTVTFLVRAADSSWHLTRALFDSGSDTNFISFRLASLLKLHFVDVTYSVSGIEDQTVSIKHKVETVIKSNDLKFLKPVDCYILSKITDVLPSSRVAVDKQTIPNDKVLADPNFDLPLPIDMLVGADVFYEALLNETIRLPQGLIMTSTAFGWILGGLITTQLEEKSSFLSCFSFKFINICRKKPNITGNPTIEEREESTTIIIRFSQGRQIFLLLNLLKTNKSIKAQNTTFLCSQKTHKSRPCNSSQNEDI</sequence>
<dbReference type="InterPro" id="IPR021109">
    <property type="entry name" value="Peptidase_aspartic_dom_sf"/>
</dbReference>
<gene>
    <name evidence="2" type="ORF">CLUMA_CG020677</name>
</gene>
<feature type="region of interest" description="Disordered" evidence="1">
    <location>
        <begin position="286"/>
        <end position="335"/>
    </location>
</feature>